<dbReference type="Gene3D" id="2.150.10.10">
    <property type="entry name" value="Serralysin-like metalloprotease, C-terminal"/>
    <property type="match status" value="1"/>
</dbReference>
<dbReference type="PANTHER" id="PTHR46682">
    <property type="entry name" value="ADHESION G-PROTEIN COUPLED RECEPTOR V1"/>
    <property type="match status" value="1"/>
</dbReference>
<dbReference type="EMBL" id="JABSNM010000006">
    <property type="protein sequence ID" value="NRT55988.1"/>
    <property type="molecule type" value="Genomic_DNA"/>
</dbReference>
<organism evidence="5 6">
    <name type="scientific">Sphaerotilus uruguayifluvii</name>
    <dbReference type="NCBI Taxonomy" id="2735897"/>
    <lineage>
        <taxon>Bacteria</taxon>
        <taxon>Pseudomonadati</taxon>
        <taxon>Pseudomonadota</taxon>
        <taxon>Betaproteobacteria</taxon>
        <taxon>Burkholderiales</taxon>
        <taxon>Sphaerotilaceae</taxon>
        <taxon>Sphaerotilus</taxon>
    </lineage>
</organism>
<dbReference type="PROSITE" id="PS50234">
    <property type="entry name" value="VWFA"/>
    <property type="match status" value="1"/>
</dbReference>
<dbReference type="SUPFAM" id="SSF141072">
    <property type="entry name" value="CalX-like"/>
    <property type="match status" value="2"/>
</dbReference>
<evidence type="ECO:0000313" key="5">
    <source>
        <dbReference type="EMBL" id="NRT55988.1"/>
    </source>
</evidence>
<dbReference type="Gene3D" id="2.60.40.2030">
    <property type="match status" value="2"/>
</dbReference>
<feature type="domain" description="VWFA" evidence="4">
    <location>
        <begin position="339"/>
        <end position="530"/>
    </location>
</feature>
<evidence type="ECO:0000259" key="4">
    <source>
        <dbReference type="PROSITE" id="PS50234"/>
    </source>
</evidence>
<dbReference type="SUPFAM" id="SSF53300">
    <property type="entry name" value="vWA-like"/>
    <property type="match status" value="1"/>
</dbReference>
<dbReference type="InterPro" id="IPR038081">
    <property type="entry name" value="CalX-like_sf"/>
</dbReference>
<proteinExistence type="predicted"/>
<dbReference type="InterPro" id="IPR026919">
    <property type="entry name" value="ADGRV1"/>
</dbReference>
<dbReference type="Proteomes" id="UP001516061">
    <property type="component" value="Unassembled WGS sequence"/>
</dbReference>
<dbReference type="PANTHER" id="PTHR46682:SF1">
    <property type="entry name" value="ADHESION G-PROTEIN COUPLED RECEPTOR V1"/>
    <property type="match status" value="1"/>
</dbReference>
<evidence type="ECO:0000256" key="2">
    <source>
        <dbReference type="ARBA" id="ARBA00022737"/>
    </source>
</evidence>
<dbReference type="SMART" id="SM00327">
    <property type="entry name" value="VWA"/>
    <property type="match status" value="1"/>
</dbReference>
<keyword evidence="6" id="KW-1185">Reference proteome</keyword>
<keyword evidence="1" id="KW-0732">Signal</keyword>
<dbReference type="SMART" id="SM00237">
    <property type="entry name" value="Calx_beta"/>
    <property type="match status" value="1"/>
</dbReference>
<keyword evidence="3" id="KW-0106">Calcium</keyword>
<dbReference type="InterPro" id="IPR003644">
    <property type="entry name" value="Calx_beta"/>
</dbReference>
<evidence type="ECO:0000256" key="1">
    <source>
        <dbReference type="ARBA" id="ARBA00022729"/>
    </source>
</evidence>
<dbReference type="Pfam" id="PF13519">
    <property type="entry name" value="VWA_2"/>
    <property type="match status" value="1"/>
</dbReference>
<name>A0ABX2G3F6_9BURK</name>
<sequence>MPASGVVSVPAGSTSFLVRIPTLDDTVYEGNETLTLQAKSPFDTAPASGIGTITDAADLPKLSINDVVVNEGAGTATFTVTLTGATTQTTTVAFATADGTAKAGSDYTAVSGTLTFAPGETTKTITVPILNDAVYEGPESFTVNLSAPTNAVIADGSGLGTIKDDGTGPGGTDNDLNFSLAVSEEGLSGGIKDTSAAGGATDTTDSAVYSGTVSLASTLTGAGVTMTWQAAGTQPDLYSSATGTKVSWSVSSDGHTLTGTADGSTILTAVMNDNGSYTVTLAGAVRHAGAGEDVLSVGLKYGATSGGYTGYGTATVSIEDDAPAPIANQHDTVTLQDTNLLVVLDTSGSMLSTLTTGALAGQTRLDAAISAIKSLLASYSEFGTVMVQLVTFSDTASTPNSTWMTVGQAQTLLDSLSAGGETNYDAALAAAQTAYASSGKLASGQNVTYFFSDGNPTAPSGSIGVSASEEANWSSWLATNQMNAYAIGMTSDVVATALDPIAWTTTSGTSASSVIVTDLNQLSSVLQSTVPTPTGDLATGGEIRSGGLVGADGAYIHSVTIDGITYSLDSATDRTISATGGTSAMQSFDASTKVLVVNTAQGGKFIVDMDDGTYEYTVPASVATSNHVATETMSYVLSDKDGDTQSATVTVQVNDPTLVGTIGGDLLNGDATRSDYIVGGAGNDTLHGLGGDDHLVGGRGDDLLAGGLGNDVFAWSLNDQGAKGAPAVDTISDFDVKSDILDLRDLLVGEGSGAGNTVGNLANYLDFSVIGSGGSATTTIHVSTSGAFASGYSAAAEDQTIVLQGVDLPGSLGLTSGATDAQIITALLTQGKLVVDPASGS</sequence>
<dbReference type="CDD" id="cd00198">
    <property type="entry name" value="vWFA"/>
    <property type="match status" value="1"/>
</dbReference>
<keyword evidence="2" id="KW-0677">Repeat</keyword>
<dbReference type="InterPro" id="IPR001343">
    <property type="entry name" value="Hemolysn_Ca-bd"/>
</dbReference>
<evidence type="ECO:0000256" key="3">
    <source>
        <dbReference type="ARBA" id="ARBA00022837"/>
    </source>
</evidence>
<gene>
    <name evidence="5" type="ORF">HNQ01_001723</name>
</gene>
<comment type="caution">
    <text evidence="5">The sequence shown here is derived from an EMBL/GenBank/DDBJ whole genome shotgun (WGS) entry which is preliminary data.</text>
</comment>
<dbReference type="InterPro" id="IPR011049">
    <property type="entry name" value="Serralysin-like_metalloprot_C"/>
</dbReference>
<dbReference type="InterPro" id="IPR002035">
    <property type="entry name" value="VWF_A"/>
</dbReference>
<dbReference type="SUPFAM" id="SSF51120">
    <property type="entry name" value="beta-Roll"/>
    <property type="match status" value="1"/>
</dbReference>
<evidence type="ECO:0000313" key="6">
    <source>
        <dbReference type="Proteomes" id="UP001516061"/>
    </source>
</evidence>
<reference evidence="5 6" key="1">
    <citation type="submission" date="2020-05" db="EMBL/GenBank/DDBJ databases">
        <title>Genomic Encyclopedia of Type Strains, Phase IV (KMG-V): Genome sequencing to study the core and pangenomes of soil and plant-associated prokaryotes.</title>
        <authorList>
            <person name="Whitman W."/>
        </authorList>
    </citation>
    <scope>NUCLEOTIDE SEQUENCE [LARGE SCALE GENOMIC DNA]</scope>
    <source>
        <strain evidence="5 6">C29</strain>
    </source>
</reference>
<dbReference type="Pfam" id="PF03160">
    <property type="entry name" value="Calx-beta"/>
    <property type="match status" value="2"/>
</dbReference>
<dbReference type="InterPro" id="IPR019960">
    <property type="entry name" value="T1SS_VCA0849"/>
</dbReference>
<protein>
    <recommendedName>
        <fullName evidence="4">VWFA domain-containing protein</fullName>
    </recommendedName>
</protein>
<dbReference type="NCBIfam" id="TIGR03661">
    <property type="entry name" value="T1SS_VCA0849"/>
    <property type="match status" value="1"/>
</dbReference>
<dbReference type="PROSITE" id="PS00330">
    <property type="entry name" value="HEMOLYSIN_CALCIUM"/>
    <property type="match status" value="2"/>
</dbReference>
<dbReference type="InterPro" id="IPR018511">
    <property type="entry name" value="Hemolysin-typ_Ca-bd_CS"/>
</dbReference>
<dbReference type="Pfam" id="PF00353">
    <property type="entry name" value="HemolysinCabind"/>
    <property type="match status" value="1"/>
</dbReference>
<dbReference type="PRINTS" id="PR00313">
    <property type="entry name" value="CABNDNGRPT"/>
</dbReference>
<dbReference type="InterPro" id="IPR036465">
    <property type="entry name" value="vWFA_dom_sf"/>
</dbReference>
<dbReference type="Gene3D" id="3.40.50.410">
    <property type="entry name" value="von Willebrand factor, type A domain"/>
    <property type="match status" value="1"/>
</dbReference>
<accession>A0ABX2G3F6</accession>